<name>A0ABW3F631_9PROT</name>
<evidence type="ECO:0000313" key="2">
    <source>
        <dbReference type="Proteomes" id="UP001597128"/>
    </source>
</evidence>
<dbReference type="InterPro" id="IPR041197">
    <property type="entry name" value="LD_cluster3"/>
</dbReference>
<keyword evidence="2" id="KW-1185">Reference proteome</keyword>
<organism evidence="1 2">
    <name type="scientific">Methylophilus luteus</name>
    <dbReference type="NCBI Taxonomy" id="640108"/>
    <lineage>
        <taxon>Bacteria</taxon>
        <taxon>Pseudomonadati</taxon>
        <taxon>Pseudomonadota</taxon>
        <taxon>Betaproteobacteria</taxon>
        <taxon>Nitrosomonadales</taxon>
        <taxon>Methylophilaceae</taxon>
        <taxon>Methylophilus</taxon>
    </lineage>
</organism>
<protein>
    <submittedName>
        <fullName evidence="1">Uncharacterized protein</fullName>
    </submittedName>
</protein>
<sequence length="194" mass="21801">MKSIFLSASVPFNNRGTYYVKADAQLILNAVREFVLTFTPKYQIVFGGDPALTRIILSIFEDLGIDPANSIVLYQSSFFDGSYPEENRNFNNVIITNGNPGNHNESLLKMRRQMLSRKDLVGAVFIGGMEAVETEHQIFKYFHPNTEVMSVISPGGGALNLALDHGYATAEGLLDTDFELMFRNYLFRISEEQI</sequence>
<dbReference type="Proteomes" id="UP001597128">
    <property type="component" value="Unassembled WGS sequence"/>
</dbReference>
<dbReference type="RefSeq" id="WP_379057361.1">
    <property type="nucleotide sequence ID" value="NZ_JBHTKB010000002.1"/>
</dbReference>
<dbReference type="EMBL" id="JBHTKB010000002">
    <property type="protein sequence ID" value="MFD0913884.1"/>
    <property type="molecule type" value="Genomic_DNA"/>
</dbReference>
<reference evidence="2" key="1">
    <citation type="journal article" date="2019" name="Int. J. Syst. Evol. Microbiol.">
        <title>The Global Catalogue of Microorganisms (GCM) 10K type strain sequencing project: providing services to taxonomists for standard genome sequencing and annotation.</title>
        <authorList>
            <consortium name="The Broad Institute Genomics Platform"/>
            <consortium name="The Broad Institute Genome Sequencing Center for Infectious Disease"/>
            <person name="Wu L."/>
            <person name="Ma J."/>
        </authorList>
    </citation>
    <scope>NUCLEOTIDE SEQUENCE [LARGE SCALE GENOMIC DNA]</scope>
    <source>
        <strain evidence="2">CCUG 58412</strain>
    </source>
</reference>
<proteinExistence type="predicted"/>
<accession>A0ABW3F631</accession>
<comment type="caution">
    <text evidence="1">The sequence shown here is derived from an EMBL/GenBank/DDBJ whole genome shotgun (WGS) entry which is preliminary data.</text>
</comment>
<dbReference type="Pfam" id="PF18180">
    <property type="entry name" value="LD_cluster3"/>
    <property type="match status" value="1"/>
</dbReference>
<evidence type="ECO:0000313" key="1">
    <source>
        <dbReference type="EMBL" id="MFD0913884.1"/>
    </source>
</evidence>
<gene>
    <name evidence="1" type="ORF">ACFQ1Z_10030</name>
</gene>